<dbReference type="EMBL" id="LAVA02000097">
    <property type="protein sequence ID" value="OIJ63597.1"/>
    <property type="molecule type" value="Genomic_DNA"/>
</dbReference>
<comment type="caution">
    <text evidence="2">The sequence shown here is derived from an EMBL/GenBank/DDBJ whole genome shotgun (WGS) entry which is preliminary data.</text>
</comment>
<feature type="domain" description="vWA-MoxR associated protein C-terminal" evidence="1">
    <location>
        <begin position="377"/>
        <end position="628"/>
    </location>
</feature>
<dbReference type="STRING" id="1428628.WN71_032755"/>
<dbReference type="RefSeq" id="WP_046591904.1">
    <property type="nucleotide sequence ID" value="NZ_LAVA02000097.1"/>
</dbReference>
<name>A0A1J4NQS5_9ACTN</name>
<dbReference type="Gene3D" id="2.40.10.120">
    <property type="match status" value="1"/>
</dbReference>
<dbReference type="Proteomes" id="UP000034196">
    <property type="component" value="Unassembled WGS sequence"/>
</dbReference>
<evidence type="ECO:0000259" key="1">
    <source>
        <dbReference type="Pfam" id="PF20028"/>
    </source>
</evidence>
<dbReference type="SUPFAM" id="SSF50494">
    <property type="entry name" value="Trypsin-like serine proteases"/>
    <property type="match status" value="1"/>
</dbReference>
<dbReference type="InterPro" id="IPR009003">
    <property type="entry name" value="Peptidase_S1_PA"/>
</dbReference>
<dbReference type="OrthoDB" id="3630272at2"/>
<dbReference type="Pfam" id="PF20028">
    <property type="entry name" value="VMAP-C"/>
    <property type="match status" value="1"/>
</dbReference>
<dbReference type="AlphaFoldDB" id="A0A1J4NQS5"/>
<accession>A0A1J4NQS5</accession>
<gene>
    <name evidence="2" type="ORF">WN71_032755</name>
</gene>
<evidence type="ECO:0000313" key="2">
    <source>
        <dbReference type="EMBL" id="OIJ63597.1"/>
    </source>
</evidence>
<keyword evidence="3" id="KW-1185">Reference proteome</keyword>
<evidence type="ECO:0000313" key="3">
    <source>
        <dbReference type="Proteomes" id="UP000034196"/>
    </source>
</evidence>
<sequence length="649" mass="70736">MRGFNPVAALQQLLERCRVFVDGATEGTGFFVAPGFVLTNAHVAGGEAGPPAQVHWCGQEYQAVVRAASADSPERGGLLYAFPDLAIVELLEPPDSHPCVWLDMTWPSPGAPLAATGYTDTLRLGSPAPRLVTLTAGGRTHDPAGPLLELVAGEIPPGHSGGPVLDLTSGAVCAVVKATRLEDSDMGGYAVTVDALRLLDPEVYRTVIDAHDRFHQDDRRWRDLSDQVERVHDDEAPQYRADDRRFLSLLSALPKSRDAVGSHAAAFLKAAPPGTPLPERPLLTHHDVYTELTARTDPPAGELPYEIAFCADLARELSRPPAAMDGAAGELRDQVLVVAGRIGLADKTRERLADTGAPARRPSVIGRVRHSLRDRSLYHVMVWRFRSEHDIVPGAPETSALPLDEALARLAGLLAAQIDLMGDTPRNRGLIELILPREVVDVDFAAWRLWPDFDFWSLGGKYDLVVRPLERHETPRLHAVWEERWRRLEGRRVGEALVCVCGRDRQRQGALDATFDLDPALAALALAGAPSRPPVGDAYTVALTSGVPMMVWRRDSTPDASVCDSPCGIPGRDACPRPDFLARARESLADTTRDDVPGRIRRLRNEAQQDPEDGDHIGGRVVVLWDDPSRRIPRTALVPAAPVEEGQTR</sequence>
<dbReference type="Pfam" id="PF13365">
    <property type="entry name" value="Trypsin_2"/>
    <property type="match status" value="1"/>
</dbReference>
<proteinExistence type="predicted"/>
<reference evidence="2" key="1">
    <citation type="submission" date="2016-10" db="EMBL/GenBank/DDBJ databases">
        <title>Genome sequence of Streptomyces mangrovisoli MUSC 149.</title>
        <authorList>
            <person name="Lee L.-H."/>
            <person name="Ser H.-L."/>
        </authorList>
    </citation>
    <scope>NUCLEOTIDE SEQUENCE [LARGE SCALE GENOMIC DNA]</scope>
    <source>
        <strain evidence="2">MUSC 149</strain>
    </source>
</reference>
<dbReference type="InterPro" id="IPR045450">
    <property type="entry name" value="VMAP_C"/>
</dbReference>
<protein>
    <recommendedName>
        <fullName evidence="1">vWA-MoxR associated protein C-terminal domain-containing protein</fullName>
    </recommendedName>
</protein>
<organism evidence="2 3">
    <name type="scientific">Streptomyces mangrovisoli</name>
    <dbReference type="NCBI Taxonomy" id="1428628"/>
    <lineage>
        <taxon>Bacteria</taxon>
        <taxon>Bacillati</taxon>
        <taxon>Actinomycetota</taxon>
        <taxon>Actinomycetes</taxon>
        <taxon>Kitasatosporales</taxon>
        <taxon>Streptomycetaceae</taxon>
        <taxon>Streptomyces</taxon>
    </lineage>
</organism>